<comment type="caution">
    <text evidence="1">The sequence shown here is derived from an EMBL/GenBank/DDBJ whole genome shotgun (WGS) entry which is preliminary data.</text>
</comment>
<keyword evidence="2" id="KW-1185">Reference proteome</keyword>
<sequence>MMAEEKKDVVMDILLSTVNYQNRSRELVLMDFSMFDTFQGDASTHGSHIGPMALYDITREFMTENVSVFKQVDDYWFF</sequence>
<reference evidence="1" key="1">
    <citation type="submission" date="2022-02" db="EMBL/GenBank/DDBJ databases">
        <title>Plant Genome Project.</title>
        <authorList>
            <person name="Zhang R.-G."/>
        </authorList>
    </citation>
    <scope>NUCLEOTIDE SEQUENCE</scope>
    <source>
        <strain evidence="1">AT1</strain>
    </source>
</reference>
<name>A0ACC0P551_RHOML</name>
<accession>A0ACC0P551</accession>
<proteinExistence type="predicted"/>
<gene>
    <name evidence="1" type="ORF">RHMOL_Rhmol04G0206400</name>
</gene>
<evidence type="ECO:0000313" key="2">
    <source>
        <dbReference type="Proteomes" id="UP001062846"/>
    </source>
</evidence>
<evidence type="ECO:0000313" key="1">
    <source>
        <dbReference type="EMBL" id="KAI8559842.1"/>
    </source>
</evidence>
<dbReference type="Proteomes" id="UP001062846">
    <property type="component" value="Chromosome 4"/>
</dbReference>
<protein>
    <submittedName>
        <fullName evidence="1">Uncharacterized protein</fullName>
    </submittedName>
</protein>
<organism evidence="1 2">
    <name type="scientific">Rhododendron molle</name>
    <name type="common">Chinese azalea</name>
    <name type="synonym">Azalea mollis</name>
    <dbReference type="NCBI Taxonomy" id="49168"/>
    <lineage>
        <taxon>Eukaryota</taxon>
        <taxon>Viridiplantae</taxon>
        <taxon>Streptophyta</taxon>
        <taxon>Embryophyta</taxon>
        <taxon>Tracheophyta</taxon>
        <taxon>Spermatophyta</taxon>
        <taxon>Magnoliopsida</taxon>
        <taxon>eudicotyledons</taxon>
        <taxon>Gunneridae</taxon>
        <taxon>Pentapetalae</taxon>
        <taxon>asterids</taxon>
        <taxon>Ericales</taxon>
        <taxon>Ericaceae</taxon>
        <taxon>Ericoideae</taxon>
        <taxon>Rhodoreae</taxon>
        <taxon>Rhododendron</taxon>
    </lineage>
</organism>
<dbReference type="EMBL" id="CM046391">
    <property type="protein sequence ID" value="KAI8559842.1"/>
    <property type="molecule type" value="Genomic_DNA"/>
</dbReference>